<organism evidence="1 2">
    <name type="scientific">Limosilactobacillus vaginalis DSM 5837 = ATCC 49540</name>
    <dbReference type="NCBI Taxonomy" id="1423814"/>
    <lineage>
        <taxon>Bacteria</taxon>
        <taxon>Bacillati</taxon>
        <taxon>Bacillota</taxon>
        <taxon>Bacilli</taxon>
        <taxon>Lactobacillales</taxon>
        <taxon>Lactobacillaceae</taxon>
        <taxon>Limosilactobacillus</taxon>
    </lineage>
</organism>
<protein>
    <submittedName>
        <fullName evidence="1">Uncharacterized protein</fullName>
    </submittedName>
</protein>
<dbReference type="RefSeq" id="WP_003717989.1">
    <property type="nucleotide sequence ID" value="NZ_GG693452.1"/>
</dbReference>
<dbReference type="AlphaFoldDB" id="C2ET42"/>
<feature type="non-terminal residue" evidence="1">
    <location>
        <position position="1"/>
    </location>
</feature>
<dbReference type="Proteomes" id="UP000004483">
    <property type="component" value="Unassembled WGS sequence"/>
</dbReference>
<comment type="caution">
    <text evidence="1">The sequence shown here is derived from an EMBL/GenBank/DDBJ whole genome shotgun (WGS) entry which is preliminary data.</text>
</comment>
<dbReference type="HOGENOM" id="CLU_2928050_0_0_9"/>
<evidence type="ECO:0000313" key="2">
    <source>
        <dbReference type="Proteomes" id="UP000004483"/>
    </source>
</evidence>
<name>C2ET42_9LACO</name>
<reference evidence="1 2" key="1">
    <citation type="submission" date="2009-01" db="EMBL/GenBank/DDBJ databases">
        <authorList>
            <person name="Qin X."/>
            <person name="Bachman B."/>
            <person name="Battles P."/>
            <person name="Bell A."/>
            <person name="Bess C."/>
            <person name="Bickham C."/>
            <person name="Chaboub L."/>
            <person name="Chen D."/>
            <person name="Coyle M."/>
            <person name="Deiros D.R."/>
            <person name="Dinh H."/>
            <person name="Forbes L."/>
            <person name="Fowler G."/>
            <person name="Francisco L."/>
            <person name="Fu Q."/>
            <person name="Gubbala S."/>
            <person name="Hale W."/>
            <person name="Han Y."/>
            <person name="Hemphill L."/>
            <person name="Highlander S.K."/>
            <person name="Hirani K."/>
            <person name="Hogues M."/>
            <person name="Jackson L."/>
            <person name="Jakkamsetti A."/>
            <person name="Javaid M."/>
            <person name="Jiang H."/>
            <person name="Korchina V."/>
            <person name="Kovar C."/>
            <person name="Lara F."/>
            <person name="Lee S."/>
            <person name="Mata R."/>
            <person name="Mathew T."/>
            <person name="Moen C."/>
            <person name="Morales K."/>
            <person name="Munidasa M."/>
            <person name="Nazareth L."/>
            <person name="Ngo R."/>
            <person name="Nguyen L."/>
            <person name="Okwuonu G."/>
            <person name="Ongeri F."/>
            <person name="Patil S."/>
            <person name="Petrosino J."/>
            <person name="Pham C."/>
            <person name="Pham P."/>
            <person name="Pu L.-L."/>
            <person name="Puazo M."/>
            <person name="Raj R."/>
            <person name="Reid J."/>
            <person name="Rouhana J."/>
            <person name="Saada N."/>
            <person name="Shang Y."/>
            <person name="Simmons D."/>
            <person name="Thornton R."/>
            <person name="Warren J."/>
            <person name="Weissenberger G."/>
            <person name="Zhang J."/>
            <person name="Zhang L."/>
            <person name="Zhou C."/>
            <person name="Zhu D."/>
            <person name="Muzny D."/>
            <person name="Worley K."/>
            <person name="Gibbs R."/>
        </authorList>
    </citation>
    <scope>NUCLEOTIDE SEQUENCE [LARGE SCALE GENOMIC DNA]</scope>
    <source>
        <strain evidence="1 2">ATCC 49540</strain>
    </source>
</reference>
<accession>C2ET42</accession>
<gene>
    <name evidence="1" type="ORF">HMPREF0549_0628</name>
</gene>
<dbReference type="EMBL" id="ACGV01000113">
    <property type="protein sequence ID" value="EEJ40925.1"/>
    <property type="molecule type" value="Genomic_DNA"/>
</dbReference>
<evidence type="ECO:0000313" key="1">
    <source>
        <dbReference type="EMBL" id="EEJ40925.1"/>
    </source>
</evidence>
<proteinExistence type="predicted"/>
<sequence length="60" mass="6569">LFNGSLLIALARIRKPLKTVFSLIFSNTEGNPISSIVSEVRVKNKSPVFAELFSISFAVT</sequence>